<dbReference type="Pfam" id="PF00754">
    <property type="entry name" value="F5_F8_type_C"/>
    <property type="match status" value="1"/>
</dbReference>
<dbReference type="Proteomes" id="UP000886520">
    <property type="component" value="Chromosome 2"/>
</dbReference>
<feature type="domain" description="F5/8 type C" evidence="6">
    <location>
        <begin position="307"/>
        <end position="411"/>
    </location>
</feature>
<reference evidence="8" key="1">
    <citation type="submission" date="2021-01" db="EMBL/GenBank/DDBJ databases">
        <title>Adiantum capillus-veneris genome.</title>
        <authorList>
            <person name="Fang Y."/>
            <person name="Liao Q."/>
        </authorList>
    </citation>
    <scope>NUCLEOTIDE SEQUENCE</scope>
    <source>
        <strain evidence="8">H3</strain>
        <tissue evidence="8">Leaf</tissue>
    </source>
</reference>
<dbReference type="InterPro" id="IPR057739">
    <property type="entry name" value="Glyco_hydro_29_N"/>
</dbReference>
<accession>A0A9D4ZR30</accession>
<dbReference type="PANTHER" id="PTHR10030">
    <property type="entry name" value="ALPHA-L-FUCOSIDASE"/>
    <property type="match status" value="1"/>
</dbReference>
<evidence type="ECO:0000256" key="1">
    <source>
        <dbReference type="ARBA" id="ARBA00007951"/>
    </source>
</evidence>
<dbReference type="FunFam" id="3.20.20.80:FF:000052">
    <property type="entry name" value="Putative alpha-L-fucosidase 1"/>
    <property type="match status" value="1"/>
</dbReference>
<keyword evidence="4" id="KW-0378">Hydrolase</keyword>
<dbReference type="Gene3D" id="3.20.20.80">
    <property type="entry name" value="Glycosidases"/>
    <property type="match status" value="1"/>
</dbReference>
<dbReference type="GO" id="GO:0004560">
    <property type="term" value="F:alpha-L-fucosidase activity"/>
    <property type="evidence" value="ECO:0007669"/>
    <property type="project" value="UniProtKB-EC"/>
</dbReference>
<dbReference type="EC" id="3.2.1.51" evidence="2"/>
<sequence>MVMFFHFGMNTFTDSEWGSGKEDPRLFNPSALDTKQWVAVAKAAGVSLVILTAKHHDGFCLWPSLYTRHSVRYSPWRRGRGDVIAELATAVGEEGIDLGLYLSPWDRHDPRYGNTLLYNEYYMAQLHELLTRYGEISEVWFDGAKGQNAPKMRYMFKRWFSTAHQLQPAINIFSDAGPDVRWVGNENGSCGPTCWSLFNASHAQIGIGANPKLLNSGDPHGVNWVPPECDVSIRPGWFWHKHQHPKTPTELLDLYYNSAGRNCVLLLNAPPNSSGLLAPEDIHALLSFKQMRDSIFAFNLASNSTSQIHASSHRGRPFHALNVIDGRSDTFWAAAQGRIYSTITLTFKCPIAFNVIELKEPVELGQRVAKYLVRARENNKWRLFSTGTTIGFRKLDRNCTVKASHVQLVIHKARAEPLLSTFSLYHDLVSKPSSFCSS</sequence>
<dbReference type="SUPFAM" id="SSF49785">
    <property type="entry name" value="Galactose-binding domain-like"/>
    <property type="match status" value="1"/>
</dbReference>
<comment type="similarity">
    <text evidence="1">Belongs to the glycosyl hydrolase 29 family.</text>
</comment>
<evidence type="ECO:0000256" key="5">
    <source>
        <dbReference type="ARBA" id="ARBA00023295"/>
    </source>
</evidence>
<keyword evidence="3" id="KW-0732">Signal</keyword>
<dbReference type="InterPro" id="IPR000933">
    <property type="entry name" value="Glyco_hydro_29"/>
</dbReference>
<evidence type="ECO:0000256" key="4">
    <source>
        <dbReference type="ARBA" id="ARBA00022801"/>
    </source>
</evidence>
<organism evidence="8 9">
    <name type="scientific">Adiantum capillus-veneris</name>
    <name type="common">Maidenhair fern</name>
    <dbReference type="NCBI Taxonomy" id="13818"/>
    <lineage>
        <taxon>Eukaryota</taxon>
        <taxon>Viridiplantae</taxon>
        <taxon>Streptophyta</taxon>
        <taxon>Embryophyta</taxon>
        <taxon>Tracheophyta</taxon>
        <taxon>Polypodiopsida</taxon>
        <taxon>Polypodiidae</taxon>
        <taxon>Polypodiales</taxon>
        <taxon>Pteridineae</taxon>
        <taxon>Pteridaceae</taxon>
        <taxon>Vittarioideae</taxon>
        <taxon>Adiantum</taxon>
    </lineage>
</organism>
<name>A0A9D4ZR30_ADICA</name>
<dbReference type="SMART" id="SM00812">
    <property type="entry name" value="Alpha_L_fucos"/>
    <property type="match status" value="1"/>
</dbReference>
<dbReference type="EMBL" id="JABFUD020000003">
    <property type="protein sequence ID" value="KAI5082105.1"/>
    <property type="molecule type" value="Genomic_DNA"/>
</dbReference>
<evidence type="ECO:0000256" key="2">
    <source>
        <dbReference type="ARBA" id="ARBA00012662"/>
    </source>
</evidence>
<evidence type="ECO:0000259" key="7">
    <source>
        <dbReference type="Pfam" id="PF01120"/>
    </source>
</evidence>
<dbReference type="InterPro" id="IPR000421">
    <property type="entry name" value="FA58C"/>
</dbReference>
<keyword evidence="9" id="KW-1185">Reference proteome</keyword>
<dbReference type="InterPro" id="IPR017853">
    <property type="entry name" value="GH"/>
</dbReference>
<proteinExistence type="inferred from homology"/>
<dbReference type="AlphaFoldDB" id="A0A9D4ZR30"/>
<dbReference type="PANTHER" id="PTHR10030:SF37">
    <property type="entry name" value="ALPHA-L-FUCOSIDASE-RELATED"/>
    <property type="match status" value="1"/>
</dbReference>
<dbReference type="GO" id="GO:0016139">
    <property type="term" value="P:glycoside catabolic process"/>
    <property type="evidence" value="ECO:0007669"/>
    <property type="project" value="TreeGrafter"/>
</dbReference>
<evidence type="ECO:0000256" key="3">
    <source>
        <dbReference type="ARBA" id="ARBA00022729"/>
    </source>
</evidence>
<dbReference type="SUPFAM" id="SSF51445">
    <property type="entry name" value="(Trans)glycosidases"/>
    <property type="match status" value="1"/>
</dbReference>
<dbReference type="OrthoDB" id="6039950at2759"/>
<evidence type="ECO:0000259" key="6">
    <source>
        <dbReference type="Pfam" id="PF00754"/>
    </source>
</evidence>
<dbReference type="InterPro" id="IPR008979">
    <property type="entry name" value="Galactose-bd-like_sf"/>
</dbReference>
<gene>
    <name evidence="8" type="ORF">GOP47_0001848</name>
</gene>
<keyword evidence="5" id="KW-0326">Glycosidase</keyword>
<feature type="domain" description="Glycoside hydrolase family 29 N-terminal" evidence="7">
    <location>
        <begin position="25"/>
        <end position="287"/>
    </location>
</feature>
<comment type="caution">
    <text evidence="8">The sequence shown here is derived from an EMBL/GenBank/DDBJ whole genome shotgun (WGS) entry which is preliminary data.</text>
</comment>
<protein>
    <recommendedName>
        <fullName evidence="2">alpha-L-fucosidase</fullName>
        <ecNumber evidence="2">3.2.1.51</ecNumber>
    </recommendedName>
</protein>
<evidence type="ECO:0000313" key="8">
    <source>
        <dbReference type="EMBL" id="KAI5082105.1"/>
    </source>
</evidence>
<dbReference type="GO" id="GO:0005764">
    <property type="term" value="C:lysosome"/>
    <property type="evidence" value="ECO:0007669"/>
    <property type="project" value="TreeGrafter"/>
</dbReference>
<evidence type="ECO:0000313" key="9">
    <source>
        <dbReference type="Proteomes" id="UP000886520"/>
    </source>
</evidence>
<dbReference type="Gene3D" id="2.60.120.260">
    <property type="entry name" value="Galactose-binding domain-like"/>
    <property type="match status" value="1"/>
</dbReference>
<dbReference type="GO" id="GO:0006004">
    <property type="term" value="P:fucose metabolic process"/>
    <property type="evidence" value="ECO:0007669"/>
    <property type="project" value="TreeGrafter"/>
</dbReference>
<dbReference type="Pfam" id="PF01120">
    <property type="entry name" value="Alpha_L_fucos"/>
    <property type="match status" value="1"/>
</dbReference>